<dbReference type="GO" id="GO:0003735">
    <property type="term" value="F:structural constituent of ribosome"/>
    <property type="evidence" value="ECO:0007669"/>
    <property type="project" value="InterPro"/>
</dbReference>
<dbReference type="GeneID" id="30000874"/>
<keyword evidence="10" id="KW-0934">Plastid</keyword>
<dbReference type="GO" id="GO:0009507">
    <property type="term" value="C:chloroplast"/>
    <property type="evidence" value="ECO:0007669"/>
    <property type="project" value="UniProtKB-SubCell"/>
</dbReference>
<dbReference type="PANTHER" id="PTHR10746:SF17">
    <property type="entry name" value="LARGE RIBOSOMAL SUBUNIT PROTEIN UL4C"/>
    <property type="match status" value="1"/>
</dbReference>
<dbReference type="Gene3D" id="3.40.1370.10">
    <property type="match status" value="1"/>
</dbReference>
<dbReference type="EMBL" id="LT622870">
    <property type="protein sequence ID" value="SCW22818.1"/>
    <property type="molecule type" value="Genomic_DNA"/>
</dbReference>
<dbReference type="GO" id="GO:0019843">
    <property type="term" value="F:rRNA binding"/>
    <property type="evidence" value="ECO:0007669"/>
    <property type="project" value="UniProtKB-UniRule"/>
</dbReference>
<evidence type="ECO:0000256" key="6">
    <source>
        <dbReference type="ARBA" id="ARBA00023274"/>
    </source>
</evidence>
<organism evidence="10">
    <name type="scientific">Liagoropsis maxima</name>
    <dbReference type="NCBI Taxonomy" id="1653392"/>
    <lineage>
        <taxon>Eukaryota</taxon>
        <taxon>Rhodophyta</taxon>
        <taxon>Florideophyceae</taxon>
        <taxon>Nemaliophycidae</taxon>
        <taxon>Nemaliales</taxon>
        <taxon>Liagoraceae</taxon>
        <taxon>Liagoropsis</taxon>
    </lineage>
</organism>
<dbReference type="SUPFAM" id="SSF52166">
    <property type="entry name" value="Ribosomal protein L4"/>
    <property type="match status" value="1"/>
</dbReference>
<comment type="subunit">
    <text evidence="8">Part of the 50S ribosomal subunit.</text>
</comment>
<protein>
    <recommendedName>
        <fullName evidence="7 8">Large ribosomal subunit protein uL4c</fullName>
    </recommendedName>
</protein>
<geneLocation type="chloroplast" evidence="10"/>
<evidence type="ECO:0000256" key="8">
    <source>
        <dbReference type="HAMAP-Rule" id="MF_01328"/>
    </source>
</evidence>
<evidence type="ECO:0000256" key="5">
    <source>
        <dbReference type="ARBA" id="ARBA00022980"/>
    </source>
</evidence>
<dbReference type="NCBIfam" id="TIGR03953">
    <property type="entry name" value="rplD_bact"/>
    <property type="match status" value="1"/>
</dbReference>
<dbReference type="GO" id="GO:1990904">
    <property type="term" value="C:ribonucleoprotein complex"/>
    <property type="evidence" value="ECO:0007669"/>
    <property type="project" value="UniProtKB-KW"/>
</dbReference>
<reference evidence="10" key="1">
    <citation type="submission" date="2016-10" db="EMBL/GenBank/DDBJ databases">
        <title>Chloroplast genomes as a tool to resolve red algal phylogenies: a case study in the Nemaliales.</title>
        <authorList>
            <person name="Costa J.F."/>
            <person name="Lin S.M."/>
            <person name="Macaya E.C."/>
            <person name="Fernandez-Garcia C."/>
            <person name="Verbruggen H."/>
        </authorList>
    </citation>
    <scope>NUCLEOTIDE SEQUENCE</scope>
    <source>
        <strain evidence="10">J.0256</strain>
    </source>
</reference>
<dbReference type="InterPro" id="IPR002136">
    <property type="entry name" value="Ribosomal_uL4"/>
</dbReference>
<evidence type="ECO:0000256" key="2">
    <source>
        <dbReference type="ARBA" id="ARBA00010528"/>
    </source>
</evidence>
<proteinExistence type="inferred from homology"/>
<keyword evidence="3 8" id="KW-0699">rRNA-binding</keyword>
<dbReference type="InterPro" id="IPR023574">
    <property type="entry name" value="Ribosomal_uL4_dom_sf"/>
</dbReference>
<feature type="region of interest" description="Disordered" evidence="9">
    <location>
        <begin position="47"/>
        <end position="81"/>
    </location>
</feature>
<keyword evidence="4 8" id="KW-0694">RNA-binding</keyword>
<keyword evidence="10" id="KW-0150">Chloroplast</keyword>
<evidence type="ECO:0000256" key="3">
    <source>
        <dbReference type="ARBA" id="ARBA00022730"/>
    </source>
</evidence>
<feature type="compositionally biased region" description="Polar residues" evidence="9">
    <location>
        <begin position="51"/>
        <end position="61"/>
    </location>
</feature>
<dbReference type="Pfam" id="PF00573">
    <property type="entry name" value="Ribosomal_L4"/>
    <property type="match status" value="1"/>
</dbReference>
<evidence type="ECO:0000313" key="10">
    <source>
        <dbReference type="EMBL" id="SCW22818.1"/>
    </source>
</evidence>
<accession>A0A1G4NVX0</accession>
<comment type="subcellular location">
    <subcellularLocation>
        <location evidence="8">Plastid</location>
        <location evidence="8">Chloroplast</location>
    </subcellularLocation>
</comment>
<evidence type="ECO:0000256" key="9">
    <source>
        <dbReference type="SAM" id="MobiDB-lite"/>
    </source>
</evidence>
<dbReference type="HAMAP" id="MF_01328_B">
    <property type="entry name" value="Ribosomal_uL4_B"/>
    <property type="match status" value="1"/>
</dbReference>
<evidence type="ECO:0000256" key="1">
    <source>
        <dbReference type="ARBA" id="ARBA00004083"/>
    </source>
</evidence>
<gene>
    <name evidence="8 10" type="primary">rpl4</name>
    <name evidence="10" type="ORF">J0256_164</name>
</gene>
<comment type="function">
    <text evidence="1 8">Probably binds the 23S rRNA.</text>
</comment>
<dbReference type="GO" id="GO:0006412">
    <property type="term" value="P:translation"/>
    <property type="evidence" value="ECO:0007669"/>
    <property type="project" value="UniProtKB-UniRule"/>
</dbReference>
<dbReference type="RefSeq" id="YP_009314564.1">
    <property type="nucleotide sequence ID" value="NC_031662.1"/>
</dbReference>
<name>A0A1G4NVX0_9FLOR</name>
<dbReference type="GO" id="GO:0005840">
    <property type="term" value="C:ribosome"/>
    <property type="evidence" value="ECO:0007669"/>
    <property type="project" value="UniProtKB-KW"/>
</dbReference>
<dbReference type="PANTHER" id="PTHR10746">
    <property type="entry name" value="50S RIBOSOMAL PROTEIN L4"/>
    <property type="match status" value="1"/>
</dbReference>
<dbReference type="InterPro" id="IPR013005">
    <property type="entry name" value="Ribosomal_uL4-like"/>
</dbReference>
<evidence type="ECO:0000256" key="4">
    <source>
        <dbReference type="ARBA" id="ARBA00022884"/>
    </source>
</evidence>
<comment type="similarity">
    <text evidence="2 8">Belongs to the universal ribosomal protein uL4 family.</text>
</comment>
<dbReference type="AlphaFoldDB" id="A0A1G4NVX0"/>
<keyword evidence="5 8" id="KW-0689">Ribosomal protein</keyword>
<evidence type="ECO:0000256" key="7">
    <source>
        <dbReference type="ARBA" id="ARBA00035208"/>
    </source>
</evidence>
<keyword evidence="6 8" id="KW-0687">Ribonucleoprotein</keyword>
<reference evidence="10" key="2">
    <citation type="submission" date="2016-10" db="EMBL/GenBank/DDBJ databases">
        <authorList>
            <person name="de Groot N.N."/>
        </authorList>
    </citation>
    <scope>NUCLEOTIDE SEQUENCE</scope>
    <source>
        <strain evidence="10">J.0256</strain>
    </source>
</reference>
<sequence length="214" mass="23983">MAIEKTIQYSIYKSGLNTNTSKEVTLQSCARNGSYIVHRSLIAQMSEKRQGTSCTKTRSQVQGGGRKPWKQKGTGKARAGSIRSPLWRGGGVIFGPKPKQYKKKINIKEKQLAIRQALINRANQTILIDAIDINLEYPKTKIISKKLKQININTKEKVLIIVSNKNLNLYLATRNLSNIELLQANHLNILSLLKAQKIIITKEGLSIIDEVYNG</sequence>